<evidence type="ECO:0000256" key="3">
    <source>
        <dbReference type="ARBA" id="ARBA00023004"/>
    </source>
</evidence>
<name>A0A645J110_9ZZZZ</name>
<dbReference type="PANTHER" id="PTHR24960">
    <property type="entry name" value="PHOTOSYSTEM I IRON-SULFUR CENTER-RELATED"/>
    <property type="match status" value="1"/>
</dbReference>
<dbReference type="GO" id="GO:0051539">
    <property type="term" value="F:4 iron, 4 sulfur cluster binding"/>
    <property type="evidence" value="ECO:0007669"/>
    <property type="project" value="UniProtKB-KW"/>
</dbReference>
<dbReference type="PROSITE" id="PS00198">
    <property type="entry name" value="4FE4S_FER_1"/>
    <property type="match status" value="1"/>
</dbReference>
<dbReference type="AlphaFoldDB" id="A0A645J110"/>
<keyword evidence="1" id="KW-0004">4Fe-4S</keyword>
<keyword evidence="6" id="KW-0560">Oxidoreductase</keyword>
<dbReference type="SUPFAM" id="SSF51395">
    <property type="entry name" value="FMN-linked oxidoreductases"/>
    <property type="match status" value="1"/>
</dbReference>
<evidence type="ECO:0000313" key="6">
    <source>
        <dbReference type="EMBL" id="MPN54184.1"/>
    </source>
</evidence>
<dbReference type="InterPro" id="IPR013785">
    <property type="entry name" value="Aldolase_TIM"/>
</dbReference>
<dbReference type="Gene3D" id="3.20.20.70">
    <property type="entry name" value="Aldolase class I"/>
    <property type="match status" value="1"/>
</dbReference>
<proteinExistence type="predicted"/>
<dbReference type="SUPFAM" id="SSF54862">
    <property type="entry name" value="4Fe-4S ferredoxins"/>
    <property type="match status" value="1"/>
</dbReference>
<organism evidence="6">
    <name type="scientific">bioreactor metagenome</name>
    <dbReference type="NCBI Taxonomy" id="1076179"/>
    <lineage>
        <taxon>unclassified sequences</taxon>
        <taxon>metagenomes</taxon>
        <taxon>ecological metagenomes</taxon>
    </lineage>
</organism>
<reference evidence="6" key="1">
    <citation type="submission" date="2019-08" db="EMBL/GenBank/DDBJ databases">
        <authorList>
            <person name="Kucharzyk K."/>
            <person name="Murdoch R.W."/>
            <person name="Higgins S."/>
            <person name="Loffler F."/>
        </authorList>
    </citation>
    <scope>NUCLEOTIDE SEQUENCE</scope>
</reference>
<dbReference type="EMBL" id="VSSQ01122156">
    <property type="protein sequence ID" value="MPN54184.1"/>
    <property type="molecule type" value="Genomic_DNA"/>
</dbReference>
<dbReference type="PROSITE" id="PS51379">
    <property type="entry name" value="4FE4S_FER_2"/>
    <property type="match status" value="2"/>
</dbReference>
<dbReference type="EC" id="1.6.5.11" evidence="6"/>
<sequence length="125" mass="13592">METAEDVIEFLLAGANAVQMLSAALLKGHELYGKILKDLPSALEKYSFKSVEDVVNTELRVGNLTYEKAYPVFDADACVLCGICEKVCPFFAISKDNGEMKADTQKCMGCGLCRTRCPKKAISGV</sequence>
<gene>
    <name evidence="6" type="primary">ndhI_119</name>
    <name evidence="6" type="ORF">SDC9_201853</name>
</gene>
<protein>
    <submittedName>
        <fullName evidence="6">NAD(P)H-quinone oxidoreductase subunit I, chloroplastic</fullName>
        <ecNumber evidence="6">1.6.5.11</ecNumber>
    </submittedName>
</protein>
<accession>A0A645J110</accession>
<keyword evidence="2" id="KW-0479">Metal-binding</keyword>
<dbReference type="Pfam" id="PF13237">
    <property type="entry name" value="Fer4_10"/>
    <property type="match status" value="1"/>
</dbReference>
<keyword evidence="4" id="KW-0411">Iron-sulfur</keyword>
<evidence type="ECO:0000256" key="2">
    <source>
        <dbReference type="ARBA" id="ARBA00022723"/>
    </source>
</evidence>
<dbReference type="GO" id="GO:0046872">
    <property type="term" value="F:metal ion binding"/>
    <property type="evidence" value="ECO:0007669"/>
    <property type="project" value="UniProtKB-KW"/>
</dbReference>
<dbReference type="GO" id="GO:0016491">
    <property type="term" value="F:oxidoreductase activity"/>
    <property type="evidence" value="ECO:0007669"/>
    <property type="project" value="UniProtKB-KW"/>
</dbReference>
<dbReference type="PANTHER" id="PTHR24960:SF79">
    <property type="entry name" value="PHOTOSYSTEM I IRON-SULFUR CENTER"/>
    <property type="match status" value="1"/>
</dbReference>
<dbReference type="InterPro" id="IPR050157">
    <property type="entry name" value="PSI_iron-sulfur_center"/>
</dbReference>
<keyword evidence="3" id="KW-0408">Iron</keyword>
<evidence type="ECO:0000259" key="5">
    <source>
        <dbReference type="PROSITE" id="PS51379"/>
    </source>
</evidence>
<dbReference type="Gene3D" id="3.30.70.20">
    <property type="match status" value="2"/>
</dbReference>
<evidence type="ECO:0000256" key="1">
    <source>
        <dbReference type="ARBA" id="ARBA00022485"/>
    </source>
</evidence>
<dbReference type="InterPro" id="IPR017896">
    <property type="entry name" value="4Fe4S_Fe-S-bd"/>
</dbReference>
<feature type="domain" description="4Fe-4S ferredoxin-type" evidence="5">
    <location>
        <begin position="99"/>
        <end position="125"/>
    </location>
</feature>
<comment type="caution">
    <text evidence="6">The sequence shown here is derived from an EMBL/GenBank/DDBJ whole genome shotgun (WGS) entry which is preliminary data.</text>
</comment>
<evidence type="ECO:0000256" key="4">
    <source>
        <dbReference type="ARBA" id="ARBA00023014"/>
    </source>
</evidence>
<dbReference type="InterPro" id="IPR017900">
    <property type="entry name" value="4Fe4S_Fe_S_CS"/>
</dbReference>
<feature type="domain" description="4Fe-4S ferredoxin-type" evidence="5">
    <location>
        <begin position="69"/>
        <end position="98"/>
    </location>
</feature>